<feature type="signal peptide" evidence="3">
    <location>
        <begin position="1"/>
        <end position="34"/>
    </location>
</feature>
<sequence>MTRSSRRSPAGLGLRLAALLCVAIVAAPARLAGAAPRVYDAPAASSDGGADLPVPPPPPAYHTEDLGWIEFAYHPSTRDRVRPLIARAGDLRAELGALLGRDVLTAPVKIRIADVPAELDDLVPRGLAGPVTAVSFGALRLAVLSASPRLGAETPDLEGAFRHALAHLALDEATGGAVVPRWFHEGFAAHVAGDRVARRAQVLSVAALRGRLVPLDELEASLAGAEDAAGSLPYAQAADVVRFLVEDERRQSFVRALARVRGGVPLEAALGAAYVSTGPEIELAWRANVARRYGFVPVLAGSLLVLGLLVSGRLAVQRLRSRRSPPPPAPRRRLRAVSEARHRPTRPSTVQLVATLGARHRNEADGDADVPKVEHNGQWHTLH</sequence>
<evidence type="ECO:0000259" key="4">
    <source>
        <dbReference type="Pfam" id="PF13485"/>
    </source>
</evidence>
<feature type="transmembrane region" description="Helical" evidence="2">
    <location>
        <begin position="293"/>
        <end position="316"/>
    </location>
</feature>
<accession>A0ABT5CG28</accession>
<feature type="chain" id="PRO_5047451965" description="Peptidase MA-like domain-containing protein" evidence="3">
    <location>
        <begin position="35"/>
        <end position="383"/>
    </location>
</feature>
<evidence type="ECO:0000256" key="2">
    <source>
        <dbReference type="SAM" id="Phobius"/>
    </source>
</evidence>
<name>A0ABT5CG28_9BACT</name>
<feature type="compositionally biased region" description="Basic and acidic residues" evidence="1">
    <location>
        <begin position="361"/>
        <end position="377"/>
    </location>
</feature>
<evidence type="ECO:0000313" key="6">
    <source>
        <dbReference type="Proteomes" id="UP001217485"/>
    </source>
</evidence>
<protein>
    <recommendedName>
        <fullName evidence="4">Peptidase MA-like domain-containing protein</fullName>
    </recommendedName>
</protein>
<evidence type="ECO:0000256" key="1">
    <source>
        <dbReference type="SAM" id="MobiDB-lite"/>
    </source>
</evidence>
<keyword evidence="2" id="KW-0472">Membrane</keyword>
<gene>
    <name evidence="5" type="ORF">POL72_44015</name>
</gene>
<keyword evidence="2" id="KW-0812">Transmembrane</keyword>
<feature type="region of interest" description="Disordered" evidence="1">
    <location>
        <begin position="361"/>
        <end position="383"/>
    </location>
</feature>
<evidence type="ECO:0000313" key="5">
    <source>
        <dbReference type="EMBL" id="MDC0684764.1"/>
    </source>
</evidence>
<dbReference type="Proteomes" id="UP001217485">
    <property type="component" value="Unassembled WGS sequence"/>
</dbReference>
<organism evidence="5 6">
    <name type="scientific">Sorangium atrum</name>
    <dbReference type="NCBI Taxonomy" id="2995308"/>
    <lineage>
        <taxon>Bacteria</taxon>
        <taxon>Pseudomonadati</taxon>
        <taxon>Myxococcota</taxon>
        <taxon>Polyangia</taxon>
        <taxon>Polyangiales</taxon>
        <taxon>Polyangiaceae</taxon>
        <taxon>Sorangium</taxon>
    </lineage>
</organism>
<comment type="caution">
    <text evidence="5">The sequence shown here is derived from an EMBL/GenBank/DDBJ whole genome shotgun (WGS) entry which is preliminary data.</text>
</comment>
<keyword evidence="3" id="KW-0732">Signal</keyword>
<evidence type="ECO:0000256" key="3">
    <source>
        <dbReference type="SAM" id="SignalP"/>
    </source>
</evidence>
<keyword evidence="6" id="KW-1185">Reference proteome</keyword>
<reference evidence="5 6" key="1">
    <citation type="submission" date="2023-01" db="EMBL/GenBank/DDBJ databases">
        <title>Minimal conservation of predation-associated metabolite biosynthetic gene clusters underscores biosynthetic potential of Myxococcota including descriptions for ten novel species: Archangium lansinium sp. nov., Myxococcus landrumus sp. nov., Nannocystis bai.</title>
        <authorList>
            <person name="Ahearne A."/>
            <person name="Stevens C."/>
            <person name="Dowd S."/>
        </authorList>
    </citation>
    <scope>NUCLEOTIDE SEQUENCE [LARGE SCALE GENOMIC DNA]</scope>
    <source>
        <strain evidence="5 6">WIWO2</strain>
    </source>
</reference>
<dbReference type="RefSeq" id="WP_272102885.1">
    <property type="nucleotide sequence ID" value="NZ_JAQNDK010000005.1"/>
</dbReference>
<keyword evidence="2" id="KW-1133">Transmembrane helix</keyword>
<dbReference type="Pfam" id="PF13485">
    <property type="entry name" value="Peptidase_MA_2"/>
    <property type="match status" value="1"/>
</dbReference>
<dbReference type="InterPro" id="IPR039568">
    <property type="entry name" value="Peptidase_MA-like_dom"/>
</dbReference>
<proteinExistence type="predicted"/>
<feature type="region of interest" description="Disordered" evidence="1">
    <location>
        <begin position="319"/>
        <end position="349"/>
    </location>
</feature>
<dbReference type="EMBL" id="JAQNDK010000005">
    <property type="protein sequence ID" value="MDC0684764.1"/>
    <property type="molecule type" value="Genomic_DNA"/>
</dbReference>
<feature type="domain" description="Peptidase MA-like" evidence="4">
    <location>
        <begin position="104"/>
        <end position="289"/>
    </location>
</feature>